<feature type="transmembrane region" description="Helical" evidence="8">
    <location>
        <begin position="252"/>
        <end position="273"/>
    </location>
</feature>
<keyword evidence="2" id="KW-1003">Cell membrane</keyword>
<feature type="transmembrane region" description="Helical" evidence="8">
    <location>
        <begin position="74"/>
        <end position="92"/>
    </location>
</feature>
<dbReference type="GO" id="GO:0006508">
    <property type="term" value="P:proteolysis"/>
    <property type="evidence" value="ECO:0007669"/>
    <property type="project" value="UniProtKB-KW"/>
</dbReference>
<sequence>MNTQTMAMNWRKSLLILGLALAGLLGIWREATFGMVGIWWRSDTFAHGLLVLPIAGWLVWRDRERLIALNPQRWAWPLLPLALAALMGGLGQLAQVDAAAQLAVVLMVQALVLSVLGPQVGRALAFPLLFLLFGVPIGEFMLPTMMDLTADFTVSALRLSGVPVYREGLNFVIPTGHWSVVEACSGVRYLMASVMVGTLFAYLNFGGLRRRLLFVGVAFVVPLLANWLRAYFIVMLGHLSNNKIAAGVDHLIYGWVFFGIVMFLMFAVGARFSDLPPGQSPERRIISRGEVSRALALWAPLIMLSLSLVTAPLWLERLRRADVQAPASLPALTVSGWSPQELTLPWRPKLEPALLHRQQALKGADGHWVLLDVGLGVRLTGQAKAIGGQNLLLDSEDRLWRVLARGRDHWRVLGPGLWGRDQVYLLRRLHWVDGRFIQAAEAAKLAQVWQMLKGQGDAAAQVVLLTPEEGQGAQRLQAFTEQVLAPLNGCLQALALPSGRHNAARCD</sequence>
<feature type="transmembrane region" description="Helical" evidence="8">
    <location>
        <begin position="294"/>
        <end position="315"/>
    </location>
</feature>
<dbReference type="InterPro" id="IPR013426">
    <property type="entry name" value="EpsH-like"/>
</dbReference>
<dbReference type="InterPro" id="IPR019127">
    <property type="entry name" value="Exosortase"/>
</dbReference>
<evidence type="ECO:0000256" key="6">
    <source>
        <dbReference type="ARBA" id="ARBA00022989"/>
    </source>
</evidence>
<name>A0A840S2K4_9BURK</name>
<evidence type="ECO:0000256" key="4">
    <source>
        <dbReference type="ARBA" id="ARBA00022692"/>
    </source>
</evidence>
<feature type="domain" description="Methanolan biosynthesis EpsI" evidence="9">
    <location>
        <begin position="307"/>
        <end position="488"/>
    </location>
</feature>
<dbReference type="InterPro" id="IPR014263">
    <property type="entry name" value="Methanolan_biosynth_EpsI"/>
</dbReference>
<feature type="transmembrane region" description="Helical" evidence="8">
    <location>
        <begin position="187"/>
        <end position="205"/>
    </location>
</feature>
<evidence type="ECO:0000313" key="11">
    <source>
        <dbReference type="Proteomes" id="UP000554837"/>
    </source>
</evidence>
<comment type="subcellular location">
    <subcellularLocation>
        <location evidence="1">Cell membrane</location>
        <topology evidence="1">Multi-pass membrane protein</topology>
    </subcellularLocation>
</comment>
<keyword evidence="6 8" id="KW-1133">Transmembrane helix</keyword>
<proteinExistence type="predicted"/>
<keyword evidence="4 8" id="KW-0812">Transmembrane</keyword>
<feature type="transmembrane region" description="Helical" evidence="8">
    <location>
        <begin position="98"/>
        <end position="116"/>
    </location>
</feature>
<feature type="transmembrane region" description="Helical" evidence="8">
    <location>
        <begin position="45"/>
        <end position="62"/>
    </location>
</feature>
<evidence type="ECO:0000313" key="10">
    <source>
        <dbReference type="EMBL" id="MBB5203973.1"/>
    </source>
</evidence>
<dbReference type="OrthoDB" id="9797363at2"/>
<evidence type="ECO:0000259" key="9">
    <source>
        <dbReference type="Pfam" id="PF11984"/>
    </source>
</evidence>
<gene>
    <name evidence="10" type="ORF">HNQ51_001266</name>
</gene>
<protein>
    <submittedName>
        <fullName evidence="10">Exosortase A</fullName>
    </submittedName>
</protein>
<reference evidence="10 11" key="1">
    <citation type="submission" date="2020-08" db="EMBL/GenBank/DDBJ databases">
        <title>Genomic Encyclopedia of Type Strains, Phase IV (KMG-IV): sequencing the most valuable type-strain genomes for metagenomic binning, comparative biology and taxonomic classification.</title>
        <authorList>
            <person name="Goeker M."/>
        </authorList>
    </citation>
    <scope>NUCLEOTIDE SEQUENCE [LARGE SCALE GENOMIC DNA]</scope>
    <source>
        <strain evidence="10 11">DSM 23958</strain>
    </source>
</reference>
<evidence type="ECO:0000256" key="8">
    <source>
        <dbReference type="SAM" id="Phobius"/>
    </source>
</evidence>
<evidence type="ECO:0000256" key="3">
    <source>
        <dbReference type="ARBA" id="ARBA00022670"/>
    </source>
</evidence>
<dbReference type="Pfam" id="PF09721">
    <property type="entry name" value="Exosortase_EpsH"/>
    <property type="match status" value="1"/>
</dbReference>
<comment type="caution">
    <text evidence="10">The sequence shown here is derived from an EMBL/GenBank/DDBJ whole genome shotgun (WGS) entry which is preliminary data.</text>
</comment>
<dbReference type="Pfam" id="PF11984">
    <property type="entry name" value="DUF3485"/>
    <property type="match status" value="1"/>
</dbReference>
<evidence type="ECO:0000256" key="1">
    <source>
        <dbReference type="ARBA" id="ARBA00004651"/>
    </source>
</evidence>
<dbReference type="InterPro" id="IPR017540">
    <property type="entry name" value="Exosortase-1"/>
</dbReference>
<dbReference type="Proteomes" id="UP000554837">
    <property type="component" value="Unassembled WGS sequence"/>
</dbReference>
<keyword evidence="7 8" id="KW-0472">Membrane</keyword>
<dbReference type="RefSeq" id="WP_138857017.1">
    <property type="nucleotide sequence ID" value="NZ_CP040709.1"/>
</dbReference>
<feature type="transmembrane region" description="Helical" evidence="8">
    <location>
        <begin position="123"/>
        <end position="142"/>
    </location>
</feature>
<dbReference type="InterPro" id="IPR026392">
    <property type="entry name" value="Exo/Archaeosortase_dom"/>
</dbReference>
<dbReference type="NCBIfam" id="TIGR03109">
    <property type="entry name" value="exosort_XrtA"/>
    <property type="match status" value="1"/>
</dbReference>
<keyword evidence="11" id="KW-1185">Reference proteome</keyword>
<dbReference type="NCBIfam" id="TIGR04178">
    <property type="entry name" value="exo_archaeo"/>
    <property type="match status" value="1"/>
</dbReference>
<feature type="transmembrane region" description="Helical" evidence="8">
    <location>
        <begin position="212"/>
        <end position="232"/>
    </location>
</feature>
<dbReference type="NCBIfam" id="TIGR02602">
    <property type="entry name" value="8TM_EpsH"/>
    <property type="match status" value="1"/>
</dbReference>
<evidence type="ECO:0000256" key="7">
    <source>
        <dbReference type="ARBA" id="ARBA00023136"/>
    </source>
</evidence>
<evidence type="ECO:0000256" key="2">
    <source>
        <dbReference type="ARBA" id="ARBA00022475"/>
    </source>
</evidence>
<dbReference type="EMBL" id="JACHHO010000001">
    <property type="protein sequence ID" value="MBB5203973.1"/>
    <property type="molecule type" value="Genomic_DNA"/>
</dbReference>
<organism evidence="10 11">
    <name type="scientific">Inhella inkyongensis</name>
    <dbReference type="NCBI Taxonomy" id="392593"/>
    <lineage>
        <taxon>Bacteria</taxon>
        <taxon>Pseudomonadati</taxon>
        <taxon>Pseudomonadota</taxon>
        <taxon>Betaproteobacteria</taxon>
        <taxon>Burkholderiales</taxon>
        <taxon>Sphaerotilaceae</taxon>
        <taxon>Inhella</taxon>
    </lineage>
</organism>
<dbReference type="AlphaFoldDB" id="A0A840S2K4"/>
<evidence type="ECO:0000256" key="5">
    <source>
        <dbReference type="ARBA" id="ARBA00022801"/>
    </source>
</evidence>
<dbReference type="GO" id="GO:0005886">
    <property type="term" value="C:plasma membrane"/>
    <property type="evidence" value="ECO:0007669"/>
    <property type="project" value="UniProtKB-SubCell"/>
</dbReference>
<keyword evidence="3" id="KW-0645">Protease</keyword>
<dbReference type="GO" id="GO:0008233">
    <property type="term" value="F:peptidase activity"/>
    <property type="evidence" value="ECO:0007669"/>
    <property type="project" value="UniProtKB-KW"/>
</dbReference>
<keyword evidence="5" id="KW-0378">Hydrolase</keyword>
<accession>A0A840S2K4</accession>